<dbReference type="KEGG" id="mmai:sS8_2978"/>
<dbReference type="GO" id="GO:0005976">
    <property type="term" value="P:polysaccharide metabolic process"/>
    <property type="evidence" value="ECO:0007669"/>
    <property type="project" value="TreeGrafter"/>
</dbReference>
<gene>
    <name evidence="3" type="ORF">sS8_2978</name>
</gene>
<proteinExistence type="predicted"/>
<dbReference type="Gene3D" id="3.40.50.1820">
    <property type="entry name" value="alpha/beta hydrolase"/>
    <property type="match status" value="1"/>
</dbReference>
<feature type="domain" description="Acetyl xylan esterase" evidence="2">
    <location>
        <begin position="28"/>
        <end position="303"/>
    </location>
</feature>
<dbReference type="InterPro" id="IPR008391">
    <property type="entry name" value="AXE1_dom"/>
</dbReference>
<dbReference type="RefSeq" id="WP_119630223.1">
    <property type="nucleotide sequence ID" value="NZ_AP017928.1"/>
</dbReference>
<reference evidence="3 4" key="1">
    <citation type="submission" date="2016-12" db="EMBL/GenBank/DDBJ databases">
        <title>Genome sequencing of Methylocaldum marinum.</title>
        <authorList>
            <person name="Takeuchi M."/>
            <person name="Kamagata Y."/>
            <person name="Hiraoka S."/>
            <person name="Oshima K."/>
            <person name="Hattori M."/>
            <person name="Iwasaki W."/>
        </authorList>
    </citation>
    <scope>NUCLEOTIDE SEQUENCE [LARGE SCALE GENOMIC DNA]</scope>
    <source>
        <strain evidence="3 4">S8</strain>
    </source>
</reference>
<sequence>MSDFHHTYTFDPTYGYTQNALLQVGTPDIPDDFAAFWESRYRRALTTSPQPRLNQWPDDREGFAVYDLEYRSTDDFTIGGWLLLPQGRPVRRGVVVGHGYGGRDGPDFDLPVADAAFLFPCFRGLSRSRRPPISDEPYWHVLHDIDKRDRYILGGCVDDVWLAVSALLELCPETAAHIGYMGISFGGGIGALALPWDPRIRRAHLNMPTFGHHPLRLELPTVGSGHAIRNYQQQHGNVMDTLRYYDAAGAAAHTQVPVLVAAALFDPVVAPPGQFAVYNALAGPKSLYILEAGHVDYPARMRQDAELRNIIADFFQAL</sequence>
<protein>
    <submittedName>
        <fullName evidence="3">Acetyl esterase</fullName>
    </submittedName>
</protein>
<dbReference type="PANTHER" id="PTHR40111:SF1">
    <property type="entry name" value="CEPHALOSPORIN-C DEACETYLASE"/>
    <property type="match status" value="1"/>
</dbReference>
<evidence type="ECO:0000313" key="3">
    <source>
        <dbReference type="EMBL" id="BBA34921.1"/>
    </source>
</evidence>
<organism evidence="3 4">
    <name type="scientific">Methylocaldum marinum</name>
    <dbReference type="NCBI Taxonomy" id="1432792"/>
    <lineage>
        <taxon>Bacteria</taxon>
        <taxon>Pseudomonadati</taxon>
        <taxon>Pseudomonadota</taxon>
        <taxon>Gammaproteobacteria</taxon>
        <taxon>Methylococcales</taxon>
        <taxon>Methylococcaceae</taxon>
        <taxon>Methylocaldum</taxon>
    </lineage>
</organism>
<feature type="binding site" evidence="1">
    <location>
        <position position="100"/>
    </location>
    <ligand>
        <name>substrate</name>
    </ligand>
</feature>
<dbReference type="GO" id="GO:0052689">
    <property type="term" value="F:carboxylic ester hydrolase activity"/>
    <property type="evidence" value="ECO:0007669"/>
    <property type="project" value="TreeGrafter"/>
</dbReference>
<dbReference type="InterPro" id="IPR039069">
    <property type="entry name" value="CE7"/>
</dbReference>
<dbReference type="Proteomes" id="UP000266313">
    <property type="component" value="Chromosome"/>
</dbReference>
<evidence type="ECO:0000259" key="2">
    <source>
        <dbReference type="Pfam" id="PF05448"/>
    </source>
</evidence>
<dbReference type="SUPFAM" id="SSF53474">
    <property type="entry name" value="alpha/beta-Hydrolases"/>
    <property type="match status" value="1"/>
</dbReference>
<accession>A0A250KVB4</accession>
<evidence type="ECO:0000256" key="1">
    <source>
        <dbReference type="PIRSR" id="PIRSR639069-2"/>
    </source>
</evidence>
<dbReference type="InterPro" id="IPR029058">
    <property type="entry name" value="AB_hydrolase_fold"/>
</dbReference>
<dbReference type="AlphaFoldDB" id="A0A250KVB4"/>
<evidence type="ECO:0000313" key="4">
    <source>
        <dbReference type="Proteomes" id="UP000266313"/>
    </source>
</evidence>
<dbReference type="EMBL" id="AP017928">
    <property type="protein sequence ID" value="BBA34921.1"/>
    <property type="molecule type" value="Genomic_DNA"/>
</dbReference>
<name>A0A250KVB4_9GAMM</name>
<keyword evidence="4" id="KW-1185">Reference proteome</keyword>
<dbReference type="OrthoDB" id="9770528at2"/>
<dbReference type="Pfam" id="PF05448">
    <property type="entry name" value="AXE1"/>
    <property type="match status" value="1"/>
</dbReference>
<dbReference type="PANTHER" id="PTHR40111">
    <property type="entry name" value="CEPHALOSPORIN-C DEACETYLASE"/>
    <property type="match status" value="1"/>
</dbReference>